<dbReference type="Proteomes" id="UP001589575">
    <property type="component" value="Unassembled WGS sequence"/>
</dbReference>
<comment type="caution">
    <text evidence="2">The sequence shown here is derived from an EMBL/GenBank/DDBJ whole genome shotgun (WGS) entry which is preliminary data.</text>
</comment>
<feature type="compositionally biased region" description="Basic residues" evidence="1">
    <location>
        <begin position="148"/>
        <end position="163"/>
    </location>
</feature>
<evidence type="ECO:0000313" key="2">
    <source>
        <dbReference type="EMBL" id="MFB9072998.1"/>
    </source>
</evidence>
<sequence>MGVRVEHPPEVDWKRGWTGRRQVARLVTQVMNQWTESTVALGSDPQEWSAAWRWTPRSRSSASWRSGSSRGSWTEPTRRRRRCPPPPSSPRSSGSIRPPPTRGSTCWWTRGSSTRNGASACSWRPVPGSSCWAPAARPSPGSTSTRCSPRRPGWRSPRRTCPR</sequence>
<evidence type="ECO:0000256" key="1">
    <source>
        <dbReference type="SAM" id="MobiDB-lite"/>
    </source>
</evidence>
<name>A0ABV5G237_9MICC</name>
<dbReference type="EMBL" id="JBHMFI010000001">
    <property type="protein sequence ID" value="MFB9072998.1"/>
    <property type="molecule type" value="Genomic_DNA"/>
</dbReference>
<gene>
    <name evidence="2" type="ORF">ACFFX0_18035</name>
</gene>
<proteinExistence type="predicted"/>
<feature type="region of interest" description="Disordered" evidence="1">
    <location>
        <begin position="55"/>
        <end position="163"/>
    </location>
</feature>
<feature type="compositionally biased region" description="Polar residues" evidence="1">
    <location>
        <begin position="106"/>
        <end position="119"/>
    </location>
</feature>
<keyword evidence="3" id="KW-1185">Reference proteome</keyword>
<organism evidence="2 3">
    <name type="scientific">Citricoccus parietis</name>
    <dbReference type="NCBI Taxonomy" id="592307"/>
    <lineage>
        <taxon>Bacteria</taxon>
        <taxon>Bacillati</taxon>
        <taxon>Actinomycetota</taxon>
        <taxon>Actinomycetes</taxon>
        <taxon>Micrococcales</taxon>
        <taxon>Micrococcaceae</taxon>
        <taxon>Citricoccus</taxon>
    </lineage>
</organism>
<reference evidence="2 3" key="1">
    <citation type="submission" date="2024-09" db="EMBL/GenBank/DDBJ databases">
        <authorList>
            <person name="Sun Q."/>
            <person name="Mori K."/>
        </authorList>
    </citation>
    <scope>NUCLEOTIDE SEQUENCE [LARGE SCALE GENOMIC DNA]</scope>
    <source>
        <strain evidence="2 3">CCM 7609</strain>
    </source>
</reference>
<accession>A0ABV5G237</accession>
<evidence type="ECO:0000313" key="3">
    <source>
        <dbReference type="Proteomes" id="UP001589575"/>
    </source>
</evidence>
<protein>
    <submittedName>
        <fullName evidence="2">Uncharacterized protein</fullName>
    </submittedName>
</protein>
<feature type="compositionally biased region" description="Low complexity" evidence="1">
    <location>
        <begin position="55"/>
        <end position="75"/>
    </location>
</feature>